<gene>
    <name evidence="5" type="ORF">AA309_27685</name>
</gene>
<proteinExistence type="predicted"/>
<dbReference type="Gene3D" id="1.10.10.10">
    <property type="entry name" value="Winged helix-like DNA-binding domain superfamily/Winged helix DNA-binding domain"/>
    <property type="match status" value="1"/>
</dbReference>
<dbReference type="InterPro" id="IPR000485">
    <property type="entry name" value="AsnC-type_HTH_dom"/>
</dbReference>
<dbReference type="GO" id="GO:0043565">
    <property type="term" value="F:sequence-specific DNA binding"/>
    <property type="evidence" value="ECO:0007669"/>
    <property type="project" value="InterPro"/>
</dbReference>
<evidence type="ECO:0000313" key="6">
    <source>
        <dbReference type="Proteomes" id="UP000035489"/>
    </source>
</evidence>
<dbReference type="InterPro" id="IPR036388">
    <property type="entry name" value="WH-like_DNA-bd_sf"/>
</dbReference>
<organism evidence="5 6">
    <name type="scientific">Microvirga vignae</name>
    <dbReference type="NCBI Taxonomy" id="1225564"/>
    <lineage>
        <taxon>Bacteria</taxon>
        <taxon>Pseudomonadati</taxon>
        <taxon>Pseudomonadota</taxon>
        <taxon>Alphaproteobacteria</taxon>
        <taxon>Hyphomicrobiales</taxon>
        <taxon>Methylobacteriaceae</taxon>
        <taxon>Microvirga</taxon>
    </lineage>
</organism>
<evidence type="ECO:0000313" key="5">
    <source>
        <dbReference type="EMBL" id="KLK90090.1"/>
    </source>
</evidence>
<evidence type="ECO:0000256" key="3">
    <source>
        <dbReference type="ARBA" id="ARBA00023163"/>
    </source>
</evidence>
<keyword evidence="3" id="KW-0804">Transcription</keyword>
<reference evidence="5 6" key="1">
    <citation type="submission" date="2015-05" db="EMBL/GenBank/DDBJ databases">
        <title>Draft genome sequence of Microvirga vignae strain BR3299, a novel nitrogen fixing bacteria isolated from Brazil semi-aired region.</title>
        <authorList>
            <person name="Zilli J.E."/>
            <person name="Passos S.R."/>
            <person name="Leite J."/>
            <person name="Baldani J.I."/>
            <person name="Xavier G.R."/>
            <person name="Rumjaneck N.G."/>
            <person name="Simoes-Araujo J.L."/>
        </authorList>
    </citation>
    <scope>NUCLEOTIDE SEQUENCE [LARGE SCALE GENOMIC DNA]</scope>
    <source>
        <strain evidence="5 6">BR3299</strain>
    </source>
</reference>
<dbReference type="GO" id="GO:0006355">
    <property type="term" value="P:regulation of DNA-templated transcription"/>
    <property type="evidence" value="ECO:0007669"/>
    <property type="project" value="UniProtKB-ARBA"/>
</dbReference>
<keyword evidence="6" id="KW-1185">Reference proteome</keyword>
<dbReference type="AlphaFoldDB" id="A0A0H1R4E8"/>
<dbReference type="CDD" id="cd00090">
    <property type="entry name" value="HTH_ARSR"/>
    <property type="match status" value="1"/>
</dbReference>
<accession>A0A0H1R4E8</accession>
<dbReference type="RefSeq" id="WP_047192255.1">
    <property type="nucleotide sequence ID" value="NZ_LCYG01000100.1"/>
</dbReference>
<dbReference type="InterPro" id="IPR011008">
    <property type="entry name" value="Dimeric_a/b-barrel"/>
</dbReference>
<dbReference type="PROSITE" id="PS50956">
    <property type="entry name" value="HTH_ASNC_2"/>
    <property type="match status" value="1"/>
</dbReference>
<dbReference type="PATRIC" id="fig|1225564.3.peg.50"/>
<dbReference type="Proteomes" id="UP000035489">
    <property type="component" value="Unassembled WGS sequence"/>
</dbReference>
<dbReference type="GO" id="GO:0043200">
    <property type="term" value="P:response to amino acid"/>
    <property type="evidence" value="ECO:0007669"/>
    <property type="project" value="TreeGrafter"/>
</dbReference>
<protein>
    <submittedName>
        <fullName evidence="5">AsnC family transcriptional regulator</fullName>
    </submittedName>
</protein>
<evidence type="ECO:0000259" key="4">
    <source>
        <dbReference type="PROSITE" id="PS50956"/>
    </source>
</evidence>
<dbReference type="InterPro" id="IPR019888">
    <property type="entry name" value="Tscrpt_reg_AsnC-like"/>
</dbReference>
<keyword evidence="1" id="KW-0805">Transcription regulation</keyword>
<dbReference type="OrthoDB" id="7847328at2"/>
<dbReference type="EMBL" id="LCYG01000100">
    <property type="protein sequence ID" value="KLK90090.1"/>
    <property type="molecule type" value="Genomic_DNA"/>
</dbReference>
<dbReference type="PROSITE" id="PS00519">
    <property type="entry name" value="HTH_ASNC_1"/>
    <property type="match status" value="1"/>
</dbReference>
<dbReference type="InterPro" id="IPR011991">
    <property type="entry name" value="ArsR-like_HTH"/>
</dbReference>
<evidence type="ECO:0000256" key="1">
    <source>
        <dbReference type="ARBA" id="ARBA00023015"/>
    </source>
</evidence>
<dbReference type="FunFam" id="1.10.10.10:FF:000186">
    <property type="entry name" value="AsnC family transcriptional regulator"/>
    <property type="match status" value="1"/>
</dbReference>
<dbReference type="PANTHER" id="PTHR30154">
    <property type="entry name" value="LEUCINE-RESPONSIVE REGULATORY PROTEIN"/>
    <property type="match status" value="1"/>
</dbReference>
<dbReference type="InterPro" id="IPR019885">
    <property type="entry name" value="Tscrpt_reg_HTH_AsnC-type_CS"/>
</dbReference>
<name>A0A0H1R4E8_9HYPH</name>
<dbReference type="SUPFAM" id="SSF46785">
    <property type="entry name" value="Winged helix' DNA-binding domain"/>
    <property type="match status" value="1"/>
</dbReference>
<dbReference type="PANTHER" id="PTHR30154:SF34">
    <property type="entry name" value="TRANSCRIPTIONAL REGULATOR AZLB"/>
    <property type="match status" value="1"/>
</dbReference>
<sequence>MTVRQNSHSEHRLGRDRPSLDRMDRKILSALRSDGRLTMAELAEKVGLSQSPCWTRVKRLEASGAIDGYVAVLNHRAIGVPNVVFVEVTLDRHDENMLGQFGDALAKIPEVVEAHLVTGDYDYLVKVAVADTEHYERFLRESLYRIPGIRHSRSTFALRELKRAISVDPLLLTDR</sequence>
<dbReference type="STRING" id="1225564.AA309_27685"/>
<dbReference type="InterPro" id="IPR036390">
    <property type="entry name" value="WH_DNA-bd_sf"/>
</dbReference>
<comment type="caution">
    <text evidence="5">The sequence shown here is derived from an EMBL/GenBank/DDBJ whole genome shotgun (WGS) entry which is preliminary data.</text>
</comment>
<dbReference type="SUPFAM" id="SSF54909">
    <property type="entry name" value="Dimeric alpha+beta barrel"/>
    <property type="match status" value="1"/>
</dbReference>
<keyword evidence="2" id="KW-0238">DNA-binding</keyword>
<dbReference type="PRINTS" id="PR00033">
    <property type="entry name" value="HTHASNC"/>
</dbReference>
<dbReference type="InterPro" id="IPR019887">
    <property type="entry name" value="Tscrpt_reg_AsnC/Lrp_C"/>
</dbReference>
<feature type="domain" description="HTH asnC-type" evidence="4">
    <location>
        <begin position="20"/>
        <end position="81"/>
    </location>
</feature>
<dbReference type="GO" id="GO:0005829">
    <property type="term" value="C:cytosol"/>
    <property type="evidence" value="ECO:0007669"/>
    <property type="project" value="TreeGrafter"/>
</dbReference>
<dbReference type="Gene3D" id="3.30.70.920">
    <property type="match status" value="1"/>
</dbReference>
<dbReference type="SMART" id="SM00344">
    <property type="entry name" value="HTH_ASNC"/>
    <property type="match status" value="1"/>
</dbReference>
<dbReference type="Pfam" id="PF01037">
    <property type="entry name" value="AsnC_trans_reg"/>
    <property type="match status" value="1"/>
</dbReference>
<evidence type="ECO:0000256" key="2">
    <source>
        <dbReference type="ARBA" id="ARBA00023125"/>
    </source>
</evidence>
<dbReference type="Pfam" id="PF13412">
    <property type="entry name" value="HTH_24"/>
    <property type="match status" value="1"/>
</dbReference>